<dbReference type="GO" id="GO:0008253">
    <property type="term" value="F:5'-nucleotidase activity"/>
    <property type="evidence" value="ECO:0007669"/>
    <property type="project" value="TreeGrafter"/>
</dbReference>
<dbReference type="GO" id="GO:0046872">
    <property type="term" value="F:metal ion binding"/>
    <property type="evidence" value="ECO:0007669"/>
    <property type="project" value="UniProtKB-KW"/>
</dbReference>
<dbReference type="FunFam" id="3.40.50.1000:FF:000021">
    <property type="entry name" value="NT5C2 isoform 1"/>
    <property type="match status" value="1"/>
</dbReference>
<keyword evidence="7" id="KW-1185">Reference proteome</keyword>
<protein>
    <recommendedName>
        <fullName evidence="8">Cytosolic purine 5'-nucleotidase</fullName>
    </recommendedName>
</protein>
<evidence type="ECO:0008006" key="8">
    <source>
        <dbReference type="Google" id="ProtNLM"/>
    </source>
</evidence>
<keyword evidence="3" id="KW-0378">Hydrolase</keyword>
<reference evidence="6 7" key="1">
    <citation type="submission" date="2019-07" db="EMBL/GenBank/DDBJ databases">
        <authorList>
            <person name="Jastrzebski P J."/>
            <person name="Paukszto L."/>
            <person name="Jastrzebski P J."/>
        </authorList>
    </citation>
    <scope>NUCLEOTIDE SEQUENCE [LARGE SCALE GENOMIC DNA]</scope>
    <source>
        <strain evidence="6 7">WMS-il1</strain>
    </source>
</reference>
<dbReference type="GO" id="GO:0046037">
    <property type="term" value="P:GMP metabolic process"/>
    <property type="evidence" value="ECO:0007669"/>
    <property type="project" value="UniProtKB-ARBA"/>
</dbReference>
<evidence type="ECO:0000256" key="5">
    <source>
        <dbReference type="SAM" id="MobiDB-lite"/>
    </source>
</evidence>
<dbReference type="InterPro" id="IPR036412">
    <property type="entry name" value="HAD-like_sf"/>
</dbReference>
<dbReference type="Gene3D" id="3.40.50.1000">
    <property type="entry name" value="HAD superfamily/HAD-like"/>
    <property type="match status" value="2"/>
</dbReference>
<dbReference type="AlphaFoldDB" id="A0A564Z9H0"/>
<dbReference type="InterPro" id="IPR008380">
    <property type="entry name" value="HAD-SF_hydro_IG_5-nucl"/>
</dbReference>
<organism evidence="6 7">
    <name type="scientific">Hymenolepis diminuta</name>
    <name type="common">Rat tapeworm</name>
    <dbReference type="NCBI Taxonomy" id="6216"/>
    <lineage>
        <taxon>Eukaryota</taxon>
        <taxon>Metazoa</taxon>
        <taxon>Spiralia</taxon>
        <taxon>Lophotrochozoa</taxon>
        <taxon>Platyhelminthes</taxon>
        <taxon>Cestoda</taxon>
        <taxon>Eucestoda</taxon>
        <taxon>Cyclophyllidea</taxon>
        <taxon>Hymenolepididae</taxon>
        <taxon>Hymenolepis</taxon>
    </lineage>
</organism>
<evidence type="ECO:0000256" key="1">
    <source>
        <dbReference type="ARBA" id="ARBA00009589"/>
    </source>
</evidence>
<dbReference type="EMBL" id="CABIJS010000697">
    <property type="protein sequence ID" value="VUZ56042.1"/>
    <property type="molecule type" value="Genomic_DNA"/>
</dbReference>
<feature type="compositionally biased region" description="Low complexity" evidence="5">
    <location>
        <begin position="590"/>
        <end position="602"/>
    </location>
</feature>
<feature type="region of interest" description="Disordered" evidence="5">
    <location>
        <begin position="565"/>
        <end position="602"/>
    </location>
</feature>
<evidence type="ECO:0000256" key="4">
    <source>
        <dbReference type="ARBA" id="ARBA00022842"/>
    </source>
</evidence>
<dbReference type="InterPro" id="IPR023214">
    <property type="entry name" value="HAD_sf"/>
</dbReference>
<evidence type="ECO:0000256" key="2">
    <source>
        <dbReference type="ARBA" id="ARBA00022723"/>
    </source>
</evidence>
<dbReference type="Proteomes" id="UP000321570">
    <property type="component" value="Unassembled WGS sequence"/>
</dbReference>
<dbReference type="PANTHER" id="PTHR12103:SF15">
    <property type="entry name" value="CYTOSOLIC PURINE 5'-NUCLEOTIDASE"/>
    <property type="match status" value="1"/>
</dbReference>
<proteinExistence type="inferred from homology"/>
<evidence type="ECO:0000313" key="7">
    <source>
        <dbReference type="Proteomes" id="UP000321570"/>
    </source>
</evidence>
<dbReference type="PANTHER" id="PTHR12103">
    <property type="entry name" value="5'-NUCLEOTIDASE DOMAIN-CONTAINING"/>
    <property type="match status" value="1"/>
</dbReference>
<feature type="compositionally biased region" description="Acidic residues" evidence="5">
    <location>
        <begin position="576"/>
        <end position="589"/>
    </location>
</feature>
<dbReference type="Pfam" id="PF05761">
    <property type="entry name" value="5_nucleotid"/>
    <property type="match status" value="1"/>
</dbReference>
<gene>
    <name evidence="6" type="ORF">WMSIL1_LOCUS13728</name>
</gene>
<accession>A0A564Z9H0</accession>
<keyword evidence="2" id="KW-0479">Metal-binding</keyword>
<dbReference type="SUPFAM" id="SSF56784">
    <property type="entry name" value="HAD-like"/>
    <property type="match status" value="1"/>
</dbReference>
<sequence length="602" mass="69314">MHMPFHEDDLDANYVLGGLSKGKYQRRTKNRVFVNRSLRLDKIKYFGFDMDYTLATYKSPQYEALAFQILRDRLIESGYPQELSQFEYEPSFPVRGLWFDQQFGTLLKIDQYGNILMCLLGFNTLPSEKINEMYPNQFIKFEKDRTHVMSTLFDLPEIYLLACIIHYMQSNDDYIKEPTGVKYQSLYISYKSILQDFEEAMNWMHNGELKKRTVENIEMYIEKNPKLLVLLDKLKTENTYVFLLTNSDYHYSNAVMSYLCDLPDKDGTIRHWTSYFDYIVVDAKKPVFFQEGTLMRAVDMETGRYKMGQIAGPLERGKIYAGGSCATFTQLIGAKGKDVLYSGDHIFGDILKSKRQVGWKTFLVVPELLNEIYVWKKKNALFERLTELDNELADKYKDLNIASSSRPDVSQVQKEIRRVANEMSDAYGLLGSIFRHGSRLTTFSSQAMQFADLYSYSCLNLIYYPLCYMFRAPPMLMPHESTVPHEETAMESFKDLEDSPCGLRRRTTTGESPLSQLIFAHFPPSSPKRTSVQMSGRHKSIGSCHLPYSHALPQPFHAIATPLEERSELIDNNNEANDEEDGAEIEGSETESSGSAEDACFA</sequence>
<comment type="similarity">
    <text evidence="1">Belongs to the 5'(3')-deoxyribonucleotidase family.</text>
</comment>
<dbReference type="NCBIfam" id="TIGR02244">
    <property type="entry name" value="HAD-IG-Ncltidse"/>
    <property type="match status" value="1"/>
</dbReference>
<evidence type="ECO:0000256" key="3">
    <source>
        <dbReference type="ARBA" id="ARBA00022801"/>
    </source>
</evidence>
<keyword evidence="4" id="KW-0460">Magnesium</keyword>
<evidence type="ECO:0000313" key="6">
    <source>
        <dbReference type="EMBL" id="VUZ56042.1"/>
    </source>
</evidence>
<name>A0A564Z9H0_HYMDI</name>